<evidence type="ECO:0000313" key="2">
    <source>
        <dbReference type="Proteomes" id="UP000276133"/>
    </source>
</evidence>
<dbReference type="EMBL" id="REGN01012354">
    <property type="protein sequence ID" value="RMZ95656.1"/>
    <property type="molecule type" value="Genomic_DNA"/>
</dbReference>
<comment type="caution">
    <text evidence="1">The sequence shown here is derived from an EMBL/GenBank/DDBJ whole genome shotgun (WGS) entry which is preliminary data.</text>
</comment>
<dbReference type="Proteomes" id="UP000276133">
    <property type="component" value="Unassembled WGS sequence"/>
</dbReference>
<organism evidence="1 2">
    <name type="scientific">Brachionus plicatilis</name>
    <name type="common">Marine rotifer</name>
    <name type="synonym">Brachionus muelleri</name>
    <dbReference type="NCBI Taxonomy" id="10195"/>
    <lineage>
        <taxon>Eukaryota</taxon>
        <taxon>Metazoa</taxon>
        <taxon>Spiralia</taxon>
        <taxon>Gnathifera</taxon>
        <taxon>Rotifera</taxon>
        <taxon>Eurotatoria</taxon>
        <taxon>Monogononta</taxon>
        <taxon>Pseudotrocha</taxon>
        <taxon>Ploima</taxon>
        <taxon>Brachionidae</taxon>
        <taxon>Brachionus</taxon>
    </lineage>
</organism>
<keyword evidence="2" id="KW-1185">Reference proteome</keyword>
<name>A0A3M7P991_BRAPC</name>
<gene>
    <name evidence="1" type="ORF">BpHYR1_006850</name>
</gene>
<protein>
    <submittedName>
        <fullName evidence="1">Uncharacterized protein</fullName>
    </submittedName>
</protein>
<evidence type="ECO:0000313" key="1">
    <source>
        <dbReference type="EMBL" id="RMZ95656.1"/>
    </source>
</evidence>
<sequence>MVESDAPHILESEELEKDLGVTFDRNLDFSSHIRIQANKDNLGSKIHEKEFNMRKMSRIFFKKESTKRSDSLIELMSKTANGLCDQEMNVEVNQHAPAHSS</sequence>
<proteinExistence type="predicted"/>
<reference evidence="1 2" key="1">
    <citation type="journal article" date="2018" name="Sci. Rep.">
        <title>Genomic signatures of local adaptation to the degree of environmental predictability in rotifers.</title>
        <authorList>
            <person name="Franch-Gras L."/>
            <person name="Hahn C."/>
            <person name="Garcia-Roger E.M."/>
            <person name="Carmona M.J."/>
            <person name="Serra M."/>
            <person name="Gomez A."/>
        </authorList>
    </citation>
    <scope>NUCLEOTIDE SEQUENCE [LARGE SCALE GENOMIC DNA]</scope>
    <source>
        <strain evidence="1">HYR1</strain>
    </source>
</reference>
<accession>A0A3M7P991</accession>
<dbReference type="AlphaFoldDB" id="A0A3M7P991"/>